<evidence type="ECO:0000313" key="2">
    <source>
        <dbReference type="Proteomes" id="UP001152130"/>
    </source>
</evidence>
<name>A0A9W8PI73_9HYPO</name>
<reference evidence="1" key="1">
    <citation type="submission" date="2022-10" db="EMBL/GenBank/DDBJ databases">
        <title>Fusarium specimens isolated from Avocado Roots.</title>
        <authorList>
            <person name="Stajich J."/>
            <person name="Roper C."/>
            <person name="Heimlech-Rivalta G."/>
        </authorList>
    </citation>
    <scope>NUCLEOTIDE SEQUENCE</scope>
    <source>
        <strain evidence="1">CF00143</strain>
    </source>
</reference>
<gene>
    <name evidence="1" type="ORF">NW766_010159</name>
</gene>
<organism evidence="1 2">
    <name type="scientific">Fusarium irregulare</name>
    <dbReference type="NCBI Taxonomy" id="2494466"/>
    <lineage>
        <taxon>Eukaryota</taxon>
        <taxon>Fungi</taxon>
        <taxon>Dikarya</taxon>
        <taxon>Ascomycota</taxon>
        <taxon>Pezizomycotina</taxon>
        <taxon>Sordariomycetes</taxon>
        <taxon>Hypocreomycetidae</taxon>
        <taxon>Hypocreales</taxon>
        <taxon>Nectriaceae</taxon>
        <taxon>Fusarium</taxon>
        <taxon>Fusarium incarnatum-equiseti species complex</taxon>
    </lineage>
</organism>
<dbReference type="EMBL" id="JAPDHF010000017">
    <property type="protein sequence ID" value="KAJ4007473.1"/>
    <property type="molecule type" value="Genomic_DNA"/>
</dbReference>
<proteinExistence type="predicted"/>
<dbReference type="AlphaFoldDB" id="A0A9W8PI73"/>
<keyword evidence="2" id="KW-1185">Reference proteome</keyword>
<evidence type="ECO:0008006" key="3">
    <source>
        <dbReference type="Google" id="ProtNLM"/>
    </source>
</evidence>
<evidence type="ECO:0000313" key="1">
    <source>
        <dbReference type="EMBL" id="KAJ4007473.1"/>
    </source>
</evidence>
<protein>
    <recommendedName>
        <fullName evidence="3">Caspase</fullName>
    </recommendedName>
</protein>
<comment type="caution">
    <text evidence="1">The sequence shown here is derived from an EMBL/GenBank/DDBJ whole genome shotgun (WGS) entry which is preliminary data.</text>
</comment>
<sequence length="503" mass="56271">MSTHRTLRPSLAPSALIVSWDASPPVEPLSTVLQEQFGYHTTPLRLPERNPEHFFKSSLADALASHWNTNNPFILYCHGNSLMRQGESRLRLAQNEKSASVDWLKLRQGHIDEFGSDILVILDCNHKVVRTAVNKYPILADDKKPGSKSIVQILVAPKLSRQDATPFPHVLAQTLRAVAESSKSGVIDIKYIKAEIARHSTLEVSPDLYSLRPDQEEDLKLTVSSHQAQSISMHSWDEPFQVNNTSKYPHVSVLPITWANVDLRDAKAELEELVDVFKAHFDFMIEKTVKIPNTSNAQSSLQTRINQQIEKVGPKGLLIVLYNGHARGTDRGMILSLTFISGSGSNGDSHSVNWTEITHTLNIANCDVVHVLDCCDALSATKGIESNKETQIEIAEAADWNTDDSEYQGINETLTAGGREQRVPAGPDSLMRVFATVLRKMAARKIPITVLSWHQYIVKELGDIRTRQGYSRHTEPHYKINPTHYAGAGQSIKLQVRQRRFTM</sequence>
<dbReference type="Proteomes" id="UP001152130">
    <property type="component" value="Unassembled WGS sequence"/>
</dbReference>
<accession>A0A9W8PI73</accession>